<dbReference type="InterPro" id="IPR001845">
    <property type="entry name" value="HTH_ArsR_DNA-bd_dom"/>
</dbReference>
<evidence type="ECO:0000259" key="2">
    <source>
        <dbReference type="SMART" id="SM00418"/>
    </source>
</evidence>
<dbReference type="InterPro" id="IPR011991">
    <property type="entry name" value="ArsR-like_HTH"/>
</dbReference>
<protein>
    <recommendedName>
        <fullName evidence="2">HTH arsR-type domain-containing protein</fullName>
    </recommendedName>
</protein>
<reference evidence="3 4" key="1">
    <citation type="submission" date="2019-11" db="EMBL/GenBank/DDBJ databases">
        <title>Paenibacillus monticola sp. nov., a novel PGPR strain isolated from mountain sample in China.</title>
        <authorList>
            <person name="Zhao Q."/>
            <person name="Li H.-P."/>
            <person name="Zhang J.-L."/>
        </authorList>
    </citation>
    <scope>NUCLEOTIDE SEQUENCE [LARGE SCALE GENOMIC DNA]</scope>
    <source>
        <strain evidence="3 4">LC-T2</strain>
    </source>
</reference>
<dbReference type="SMART" id="SM00418">
    <property type="entry name" value="HTH_ARSR"/>
    <property type="match status" value="1"/>
</dbReference>
<gene>
    <name evidence="3" type="ORF">GJB61_09355</name>
</gene>
<comment type="caution">
    <text evidence="3">The sequence shown here is derived from an EMBL/GenBank/DDBJ whole genome shotgun (WGS) entry which is preliminary data.</text>
</comment>
<evidence type="ECO:0000256" key="1">
    <source>
        <dbReference type="ARBA" id="ARBA00023125"/>
    </source>
</evidence>
<accession>A0A7X2L1A7</accession>
<dbReference type="Gene3D" id="1.10.10.10">
    <property type="entry name" value="Winged helix-like DNA-binding domain superfamily/Winged helix DNA-binding domain"/>
    <property type="match status" value="1"/>
</dbReference>
<dbReference type="InterPro" id="IPR036390">
    <property type="entry name" value="WH_DNA-bd_sf"/>
</dbReference>
<proteinExistence type="predicted"/>
<name>A0A7X2L1A7_9BACL</name>
<sequence length="130" mass="15090">MQNVALYPFNKITQGIIRFRDLTDFSVKVVIDFVLHQDSDAGQLIEDRRVTVITGHYPMTRTAVSKHLHILEEAGLLKERKVGRETRYSLVLGPLQDVQSWLVYFERFWDNKLNVLKHLVESPADDPVQD</sequence>
<dbReference type="InterPro" id="IPR036388">
    <property type="entry name" value="WH-like_DNA-bd_sf"/>
</dbReference>
<evidence type="ECO:0000313" key="3">
    <source>
        <dbReference type="EMBL" id="MRN53199.1"/>
    </source>
</evidence>
<dbReference type="Proteomes" id="UP000463051">
    <property type="component" value="Unassembled WGS sequence"/>
</dbReference>
<dbReference type="RefSeq" id="WP_154118250.1">
    <property type="nucleotide sequence ID" value="NZ_WJXB01000003.1"/>
</dbReference>
<dbReference type="EMBL" id="WJXB01000003">
    <property type="protein sequence ID" value="MRN53199.1"/>
    <property type="molecule type" value="Genomic_DNA"/>
</dbReference>
<dbReference type="GO" id="GO:0003677">
    <property type="term" value="F:DNA binding"/>
    <property type="evidence" value="ECO:0007669"/>
    <property type="project" value="UniProtKB-KW"/>
</dbReference>
<dbReference type="GO" id="GO:0003700">
    <property type="term" value="F:DNA-binding transcription factor activity"/>
    <property type="evidence" value="ECO:0007669"/>
    <property type="project" value="InterPro"/>
</dbReference>
<keyword evidence="1" id="KW-0238">DNA-binding</keyword>
<dbReference type="CDD" id="cd00090">
    <property type="entry name" value="HTH_ARSR"/>
    <property type="match status" value="1"/>
</dbReference>
<dbReference type="PRINTS" id="PR00778">
    <property type="entry name" value="HTHARSR"/>
</dbReference>
<organism evidence="3 4">
    <name type="scientific">Paenibacillus monticola</name>
    <dbReference type="NCBI Taxonomy" id="2666075"/>
    <lineage>
        <taxon>Bacteria</taxon>
        <taxon>Bacillati</taxon>
        <taxon>Bacillota</taxon>
        <taxon>Bacilli</taxon>
        <taxon>Bacillales</taxon>
        <taxon>Paenibacillaceae</taxon>
        <taxon>Paenibacillus</taxon>
    </lineage>
</organism>
<evidence type="ECO:0000313" key="4">
    <source>
        <dbReference type="Proteomes" id="UP000463051"/>
    </source>
</evidence>
<keyword evidence="4" id="KW-1185">Reference proteome</keyword>
<dbReference type="AlphaFoldDB" id="A0A7X2L1A7"/>
<dbReference type="SUPFAM" id="SSF46785">
    <property type="entry name" value="Winged helix' DNA-binding domain"/>
    <property type="match status" value="1"/>
</dbReference>
<feature type="domain" description="HTH arsR-type" evidence="2">
    <location>
        <begin position="40"/>
        <end position="104"/>
    </location>
</feature>